<gene>
    <name evidence="2" type="ordered locus">VIT_08s0040g01450</name>
</gene>
<dbReference type="HOGENOM" id="CLU_2390486_0_0_1"/>
<dbReference type="AlphaFoldDB" id="D7TQP8"/>
<accession>D7TQP8</accession>
<dbReference type="InParanoid" id="D7TQP8"/>
<sequence length="94" mass="10684">MIYYFPSNFIIYMVKISTFHREKGKIGGKTKKEKGEADICQRFCLNFVHFSPFAIIISSILRVLLILQISFQIAAFGLSCNLEVKGFIICDVGI</sequence>
<name>D7TQP8_VITVI</name>
<keyword evidence="1" id="KW-0472">Membrane</keyword>
<evidence type="ECO:0000313" key="2">
    <source>
        <dbReference type="EMBL" id="CBI32768.3"/>
    </source>
</evidence>
<feature type="transmembrane region" description="Helical" evidence="1">
    <location>
        <begin position="53"/>
        <end position="78"/>
    </location>
</feature>
<dbReference type="Proteomes" id="UP000009183">
    <property type="component" value="Chromosome 8"/>
</dbReference>
<keyword evidence="1" id="KW-1133">Transmembrane helix</keyword>
<reference evidence="3" key="1">
    <citation type="journal article" date="2007" name="Nature">
        <title>The grapevine genome sequence suggests ancestral hexaploidization in major angiosperm phyla.</title>
        <authorList>
            <consortium name="The French-Italian Public Consortium for Grapevine Genome Characterization."/>
            <person name="Jaillon O."/>
            <person name="Aury J.-M."/>
            <person name="Noel B."/>
            <person name="Policriti A."/>
            <person name="Clepet C."/>
            <person name="Casagrande A."/>
            <person name="Choisne N."/>
            <person name="Aubourg S."/>
            <person name="Vitulo N."/>
            <person name="Jubin C."/>
            <person name="Vezzi A."/>
            <person name="Legeai F."/>
            <person name="Hugueney P."/>
            <person name="Dasilva C."/>
            <person name="Horner D."/>
            <person name="Mica E."/>
            <person name="Jublot D."/>
            <person name="Poulain J."/>
            <person name="Bruyere C."/>
            <person name="Billault A."/>
            <person name="Segurens B."/>
            <person name="Gouyvenoux M."/>
            <person name="Ugarte E."/>
            <person name="Cattonaro F."/>
            <person name="Anthouard V."/>
            <person name="Vico V."/>
            <person name="Del Fabbro C."/>
            <person name="Alaux M."/>
            <person name="Di Gaspero G."/>
            <person name="Dumas V."/>
            <person name="Felice N."/>
            <person name="Paillard S."/>
            <person name="Juman I."/>
            <person name="Moroldo M."/>
            <person name="Scalabrin S."/>
            <person name="Canaguier A."/>
            <person name="Le Clainche I."/>
            <person name="Malacrida G."/>
            <person name="Durand E."/>
            <person name="Pesole G."/>
            <person name="Laucou V."/>
            <person name="Chatelet P."/>
            <person name="Merdinoglu D."/>
            <person name="Delledonne M."/>
            <person name="Pezzotti M."/>
            <person name="Lecharny A."/>
            <person name="Scarpelli C."/>
            <person name="Artiguenave F."/>
            <person name="Pe M.E."/>
            <person name="Valle G."/>
            <person name="Morgante M."/>
            <person name="Caboche M."/>
            <person name="Adam-Blondon A.-F."/>
            <person name="Weissenbach J."/>
            <person name="Quetier F."/>
            <person name="Wincker P."/>
        </authorList>
    </citation>
    <scope>NUCLEOTIDE SEQUENCE [LARGE SCALE GENOMIC DNA]</scope>
    <source>
        <strain evidence="3">cv. Pinot noir / PN40024</strain>
    </source>
</reference>
<organism evidence="2 3">
    <name type="scientific">Vitis vinifera</name>
    <name type="common">Grape</name>
    <dbReference type="NCBI Taxonomy" id="29760"/>
    <lineage>
        <taxon>Eukaryota</taxon>
        <taxon>Viridiplantae</taxon>
        <taxon>Streptophyta</taxon>
        <taxon>Embryophyta</taxon>
        <taxon>Tracheophyta</taxon>
        <taxon>Spermatophyta</taxon>
        <taxon>Magnoliopsida</taxon>
        <taxon>eudicotyledons</taxon>
        <taxon>Gunneridae</taxon>
        <taxon>Pentapetalae</taxon>
        <taxon>rosids</taxon>
        <taxon>Vitales</taxon>
        <taxon>Vitaceae</taxon>
        <taxon>Viteae</taxon>
        <taxon>Vitis</taxon>
    </lineage>
</organism>
<dbReference type="STRING" id="29760.D7TQP8"/>
<keyword evidence="3" id="KW-1185">Reference proteome</keyword>
<dbReference type="EMBL" id="FN596008">
    <property type="protein sequence ID" value="CBI32768.3"/>
    <property type="molecule type" value="Genomic_DNA"/>
</dbReference>
<evidence type="ECO:0000256" key="1">
    <source>
        <dbReference type="SAM" id="Phobius"/>
    </source>
</evidence>
<keyword evidence="1" id="KW-0812">Transmembrane</keyword>
<dbReference type="PaxDb" id="29760-VIT_08s0040g01450.t01"/>
<protein>
    <submittedName>
        <fullName evidence="2">Uncharacterized protein</fullName>
    </submittedName>
</protein>
<proteinExistence type="predicted"/>
<evidence type="ECO:0000313" key="3">
    <source>
        <dbReference type="Proteomes" id="UP000009183"/>
    </source>
</evidence>